<comment type="caution">
    <text evidence="7">The sequence shown here is derived from an EMBL/GenBank/DDBJ whole genome shotgun (WGS) entry which is preliminary data.</text>
</comment>
<sequence>MTRGAPKRVLLLSLCGLLALLFGGLGIWQVERLQWKLDLIRRVEARLAAPPVAPPAPGEWATLAPSDIDYRRVAVSGRFADDQATRVDALTELGPGWWVLTPLRTATGTILVNRGFVPKKTAFAPSPAGEVSVTGLLRPSEPGGRVLRPNRPAQDLFYSRDVAAIAARRGLGKVAPFFIDAAAARGQAGWPRGGLTVVRFRNAHLVYALTWFGLAALSIVGLVLVWKSPDSRP</sequence>
<evidence type="ECO:0000256" key="2">
    <source>
        <dbReference type="ARBA" id="ARBA00007165"/>
    </source>
</evidence>
<evidence type="ECO:0000256" key="5">
    <source>
        <dbReference type="ARBA" id="ARBA00023136"/>
    </source>
</evidence>
<evidence type="ECO:0000313" key="8">
    <source>
        <dbReference type="Proteomes" id="UP001156703"/>
    </source>
</evidence>
<keyword evidence="5 6" id="KW-0472">Membrane</keyword>
<evidence type="ECO:0000313" key="7">
    <source>
        <dbReference type="EMBL" id="GLR47768.1"/>
    </source>
</evidence>
<dbReference type="PANTHER" id="PTHR23427">
    <property type="entry name" value="SURFEIT LOCUS PROTEIN"/>
    <property type="match status" value="1"/>
</dbReference>
<organism evidence="7 8">
    <name type="scientific">Sphingomonas astaxanthinifaciens DSM 22298</name>
    <dbReference type="NCBI Taxonomy" id="1123267"/>
    <lineage>
        <taxon>Bacteria</taxon>
        <taxon>Pseudomonadati</taxon>
        <taxon>Pseudomonadota</taxon>
        <taxon>Alphaproteobacteria</taxon>
        <taxon>Sphingomonadales</taxon>
        <taxon>Sphingomonadaceae</taxon>
        <taxon>Sphingomonas</taxon>
    </lineage>
</organism>
<dbReference type="EMBL" id="BSOO01000013">
    <property type="protein sequence ID" value="GLR47768.1"/>
    <property type="molecule type" value="Genomic_DNA"/>
</dbReference>
<keyword evidence="6" id="KW-1003">Cell membrane</keyword>
<evidence type="ECO:0000256" key="3">
    <source>
        <dbReference type="ARBA" id="ARBA00022692"/>
    </source>
</evidence>
<keyword evidence="3 6" id="KW-0812">Transmembrane</keyword>
<dbReference type="CDD" id="cd06662">
    <property type="entry name" value="SURF1"/>
    <property type="match status" value="1"/>
</dbReference>
<comment type="subcellular location">
    <subcellularLocation>
        <location evidence="6">Cell membrane</location>
        <topology evidence="6">Multi-pass membrane protein</topology>
    </subcellularLocation>
    <subcellularLocation>
        <location evidence="1">Membrane</location>
    </subcellularLocation>
</comment>
<evidence type="ECO:0000256" key="6">
    <source>
        <dbReference type="RuleBase" id="RU363076"/>
    </source>
</evidence>
<dbReference type="Proteomes" id="UP001156703">
    <property type="component" value="Unassembled WGS sequence"/>
</dbReference>
<comment type="caution">
    <text evidence="6">Lacks conserved residue(s) required for the propagation of feature annotation.</text>
</comment>
<proteinExistence type="inferred from homology"/>
<keyword evidence="4 6" id="KW-1133">Transmembrane helix</keyword>
<name>A0ABQ5Z4V8_9SPHN</name>
<evidence type="ECO:0000256" key="4">
    <source>
        <dbReference type="ARBA" id="ARBA00022989"/>
    </source>
</evidence>
<accession>A0ABQ5Z4V8</accession>
<dbReference type="PANTHER" id="PTHR23427:SF2">
    <property type="entry name" value="SURFEIT LOCUS PROTEIN 1"/>
    <property type="match status" value="1"/>
</dbReference>
<dbReference type="Pfam" id="PF02104">
    <property type="entry name" value="SURF1"/>
    <property type="match status" value="1"/>
</dbReference>
<gene>
    <name evidence="7" type="ORF">GCM10007925_14810</name>
</gene>
<dbReference type="RefSeq" id="WP_037504405.1">
    <property type="nucleotide sequence ID" value="NZ_BSOO01000013.1"/>
</dbReference>
<comment type="similarity">
    <text evidence="2 6">Belongs to the SURF1 family.</text>
</comment>
<dbReference type="PROSITE" id="PS50895">
    <property type="entry name" value="SURF1"/>
    <property type="match status" value="1"/>
</dbReference>
<feature type="transmembrane region" description="Helical" evidence="6">
    <location>
        <begin position="205"/>
        <end position="226"/>
    </location>
</feature>
<protein>
    <recommendedName>
        <fullName evidence="6">SURF1-like protein</fullName>
    </recommendedName>
</protein>
<reference evidence="8" key="1">
    <citation type="journal article" date="2019" name="Int. J. Syst. Evol. Microbiol.">
        <title>The Global Catalogue of Microorganisms (GCM) 10K type strain sequencing project: providing services to taxonomists for standard genome sequencing and annotation.</title>
        <authorList>
            <consortium name="The Broad Institute Genomics Platform"/>
            <consortium name="The Broad Institute Genome Sequencing Center for Infectious Disease"/>
            <person name="Wu L."/>
            <person name="Ma J."/>
        </authorList>
    </citation>
    <scope>NUCLEOTIDE SEQUENCE [LARGE SCALE GENOMIC DNA]</scope>
    <source>
        <strain evidence="8">NBRC 102146</strain>
    </source>
</reference>
<dbReference type="InterPro" id="IPR045214">
    <property type="entry name" value="Surf1/Surf4"/>
</dbReference>
<keyword evidence="8" id="KW-1185">Reference proteome</keyword>
<dbReference type="InterPro" id="IPR002994">
    <property type="entry name" value="Surf1/Shy1"/>
</dbReference>
<evidence type="ECO:0000256" key="1">
    <source>
        <dbReference type="ARBA" id="ARBA00004370"/>
    </source>
</evidence>